<accession>A0A8J5GMK5</accession>
<evidence type="ECO:0000313" key="1">
    <source>
        <dbReference type="EMBL" id="KAG6506493.1"/>
    </source>
</evidence>
<dbReference type="AlphaFoldDB" id="A0A8J5GMK5"/>
<dbReference type="EMBL" id="JACMSC010000009">
    <property type="protein sequence ID" value="KAG6506493.1"/>
    <property type="molecule type" value="Genomic_DNA"/>
</dbReference>
<organism evidence="1 2">
    <name type="scientific">Zingiber officinale</name>
    <name type="common">Ginger</name>
    <name type="synonym">Amomum zingiber</name>
    <dbReference type="NCBI Taxonomy" id="94328"/>
    <lineage>
        <taxon>Eukaryota</taxon>
        <taxon>Viridiplantae</taxon>
        <taxon>Streptophyta</taxon>
        <taxon>Embryophyta</taxon>
        <taxon>Tracheophyta</taxon>
        <taxon>Spermatophyta</taxon>
        <taxon>Magnoliopsida</taxon>
        <taxon>Liliopsida</taxon>
        <taxon>Zingiberales</taxon>
        <taxon>Zingiberaceae</taxon>
        <taxon>Zingiber</taxon>
    </lineage>
</organism>
<comment type="caution">
    <text evidence="1">The sequence shown here is derived from an EMBL/GenBank/DDBJ whole genome shotgun (WGS) entry which is preliminary data.</text>
</comment>
<protein>
    <submittedName>
        <fullName evidence="1">Uncharacterized protein</fullName>
    </submittedName>
</protein>
<gene>
    <name evidence="1" type="ORF">ZIOFF_031817</name>
</gene>
<proteinExistence type="predicted"/>
<keyword evidence="2" id="KW-1185">Reference proteome</keyword>
<evidence type="ECO:0000313" key="2">
    <source>
        <dbReference type="Proteomes" id="UP000734854"/>
    </source>
</evidence>
<name>A0A8J5GMK5_ZINOF</name>
<sequence>MGTEVLCPKTASSAALPPFGAPGYNPCLGDHPPTRKVAAAYTTQKGQRCHRLGPAMFTAECLGPDLTLIPKHIRLKPLTEEAWDKYAGLVIDLSLSPRALPLLSFSRTKHTPTAANFSAMKDQSPEAIAPAGMKISREIHYYVPLVYYFLHLCP</sequence>
<reference evidence="1 2" key="1">
    <citation type="submission" date="2020-08" db="EMBL/GenBank/DDBJ databases">
        <title>Plant Genome Project.</title>
        <authorList>
            <person name="Zhang R.-G."/>
        </authorList>
    </citation>
    <scope>NUCLEOTIDE SEQUENCE [LARGE SCALE GENOMIC DNA]</scope>
    <source>
        <tissue evidence="1">Rhizome</tissue>
    </source>
</reference>
<dbReference type="Proteomes" id="UP000734854">
    <property type="component" value="Unassembled WGS sequence"/>
</dbReference>